<feature type="transmembrane region" description="Helical" evidence="9">
    <location>
        <begin position="143"/>
        <end position="160"/>
    </location>
</feature>
<evidence type="ECO:0000256" key="8">
    <source>
        <dbReference type="ARBA" id="ARBA00023012"/>
    </source>
</evidence>
<evidence type="ECO:0000256" key="3">
    <source>
        <dbReference type="ARBA" id="ARBA00022553"/>
    </source>
</evidence>
<proteinExistence type="predicted"/>
<dbReference type="InterPro" id="IPR050482">
    <property type="entry name" value="Sensor_HK_TwoCompSys"/>
</dbReference>
<keyword evidence="4" id="KW-0808">Transferase</keyword>
<keyword evidence="9" id="KW-1133">Transmembrane helix</keyword>
<dbReference type="OrthoDB" id="227596at2"/>
<dbReference type="Gene3D" id="3.30.565.10">
    <property type="entry name" value="Histidine kinase-like ATPase, C-terminal domain"/>
    <property type="match status" value="1"/>
</dbReference>
<feature type="transmembrane region" description="Helical" evidence="9">
    <location>
        <begin position="46"/>
        <end position="63"/>
    </location>
</feature>
<dbReference type="SUPFAM" id="SSF55874">
    <property type="entry name" value="ATPase domain of HSP90 chaperone/DNA topoisomerase II/histidine kinase"/>
    <property type="match status" value="1"/>
</dbReference>
<name>A0A7I9VEL2_9ACTN</name>
<organism evidence="11 12">
    <name type="scientific">Gordonia spumicola</name>
    <dbReference type="NCBI Taxonomy" id="589161"/>
    <lineage>
        <taxon>Bacteria</taxon>
        <taxon>Bacillati</taxon>
        <taxon>Actinomycetota</taxon>
        <taxon>Actinomycetes</taxon>
        <taxon>Mycobacteriales</taxon>
        <taxon>Gordoniaceae</taxon>
        <taxon>Gordonia</taxon>
    </lineage>
</organism>
<keyword evidence="6 11" id="KW-0418">Kinase</keyword>
<keyword evidence="9" id="KW-0812">Transmembrane</keyword>
<dbReference type="EC" id="2.7.13.3" evidence="2"/>
<evidence type="ECO:0000256" key="5">
    <source>
        <dbReference type="ARBA" id="ARBA00022741"/>
    </source>
</evidence>
<reference evidence="12" key="1">
    <citation type="submission" date="2019-06" db="EMBL/GenBank/DDBJ databases">
        <title>Gordonia isolated from sludge of a wastewater treatment plant.</title>
        <authorList>
            <person name="Tamura T."/>
            <person name="Aoyama K."/>
            <person name="Kang Y."/>
            <person name="Saito S."/>
            <person name="Akiyama N."/>
            <person name="Yazawa K."/>
            <person name="Gonoi T."/>
            <person name="Mikami Y."/>
        </authorList>
    </citation>
    <scope>NUCLEOTIDE SEQUENCE [LARGE SCALE GENOMIC DNA]</scope>
    <source>
        <strain evidence="12">NBRC 107696</strain>
    </source>
</reference>
<feature type="transmembrane region" description="Helical" evidence="9">
    <location>
        <begin position="83"/>
        <end position="105"/>
    </location>
</feature>
<dbReference type="InterPro" id="IPR036890">
    <property type="entry name" value="HATPase_C_sf"/>
</dbReference>
<evidence type="ECO:0000313" key="11">
    <source>
        <dbReference type="EMBL" id="GEE03735.1"/>
    </source>
</evidence>
<evidence type="ECO:0000256" key="2">
    <source>
        <dbReference type="ARBA" id="ARBA00012438"/>
    </source>
</evidence>
<dbReference type="Pfam" id="PF07730">
    <property type="entry name" value="HisKA_3"/>
    <property type="match status" value="1"/>
</dbReference>
<gene>
    <name evidence="11" type="ORF">nbrc107696_41810</name>
</gene>
<dbReference type="GO" id="GO:0000155">
    <property type="term" value="F:phosphorelay sensor kinase activity"/>
    <property type="evidence" value="ECO:0007669"/>
    <property type="project" value="InterPro"/>
</dbReference>
<feature type="transmembrane region" description="Helical" evidence="9">
    <location>
        <begin position="16"/>
        <end position="34"/>
    </location>
</feature>
<dbReference type="GO" id="GO:0005524">
    <property type="term" value="F:ATP binding"/>
    <property type="evidence" value="ECO:0007669"/>
    <property type="project" value="UniProtKB-KW"/>
</dbReference>
<dbReference type="InterPro" id="IPR011712">
    <property type="entry name" value="Sig_transdc_His_kin_sub3_dim/P"/>
</dbReference>
<evidence type="ECO:0000259" key="10">
    <source>
        <dbReference type="Pfam" id="PF07730"/>
    </source>
</evidence>
<feature type="transmembrane region" description="Helical" evidence="9">
    <location>
        <begin position="112"/>
        <end position="131"/>
    </location>
</feature>
<sequence length="390" mass="41075">MDIVERWVQLSYRRPMATASMVAALVAVCGAVAMRFEQRGGRPGDATLVAALIVVASAAFLVVKRTHPALAVIGTAAGAAGYIVYSEVFNAAAVLPLSVCLCTVASQFRARIAVAVTAAACGALTVVALVVGPDWLPVERIGLIGWPILGASIGGVTRARNRYVTAMETRVRVSTALYEYEAQQRVMEERLRISRDIHDVVAHHLSALNLQIGTALHLLDRPELAAAALEGMHENSEGALREIKGMVGMLRTDVDPGAVTGPGLDDVDALIGSVAESGLDVSILVRGTPRTVGADVGLAAYRMVQEALTNALKYAPGESALVVMEYRRSTLRIEVSNRLASTPSTEPGGFGLPGMAERLGAAGGRLEFGDDGDVFTVRAELPLDIDGDRP</sequence>
<dbReference type="EMBL" id="BJOV01000005">
    <property type="protein sequence ID" value="GEE03735.1"/>
    <property type="molecule type" value="Genomic_DNA"/>
</dbReference>
<dbReference type="CDD" id="cd16917">
    <property type="entry name" value="HATPase_UhpB-NarQ-NarX-like"/>
    <property type="match status" value="1"/>
</dbReference>
<keyword evidence="5" id="KW-0547">Nucleotide-binding</keyword>
<evidence type="ECO:0000256" key="6">
    <source>
        <dbReference type="ARBA" id="ARBA00022777"/>
    </source>
</evidence>
<dbReference type="GO" id="GO:0016020">
    <property type="term" value="C:membrane"/>
    <property type="evidence" value="ECO:0007669"/>
    <property type="project" value="InterPro"/>
</dbReference>
<accession>A0A7I9VEL2</accession>
<dbReference type="PANTHER" id="PTHR24421">
    <property type="entry name" value="NITRATE/NITRITE SENSOR PROTEIN NARX-RELATED"/>
    <property type="match status" value="1"/>
</dbReference>
<keyword evidence="9" id="KW-0472">Membrane</keyword>
<evidence type="ECO:0000256" key="1">
    <source>
        <dbReference type="ARBA" id="ARBA00000085"/>
    </source>
</evidence>
<protein>
    <recommendedName>
        <fullName evidence="2">histidine kinase</fullName>
        <ecNumber evidence="2">2.7.13.3</ecNumber>
    </recommendedName>
</protein>
<keyword evidence="12" id="KW-1185">Reference proteome</keyword>
<dbReference type="Proteomes" id="UP000444960">
    <property type="component" value="Unassembled WGS sequence"/>
</dbReference>
<dbReference type="PANTHER" id="PTHR24421:SF10">
    <property type="entry name" value="NITRATE_NITRITE SENSOR PROTEIN NARQ"/>
    <property type="match status" value="1"/>
</dbReference>
<dbReference type="RefSeq" id="WP_161897207.1">
    <property type="nucleotide sequence ID" value="NZ_BJOV01000005.1"/>
</dbReference>
<keyword evidence="8" id="KW-0902">Two-component regulatory system</keyword>
<evidence type="ECO:0000256" key="9">
    <source>
        <dbReference type="SAM" id="Phobius"/>
    </source>
</evidence>
<dbReference type="AlphaFoldDB" id="A0A7I9VEL2"/>
<keyword evidence="3" id="KW-0597">Phosphoprotein</keyword>
<evidence type="ECO:0000256" key="7">
    <source>
        <dbReference type="ARBA" id="ARBA00022840"/>
    </source>
</evidence>
<evidence type="ECO:0000313" key="12">
    <source>
        <dbReference type="Proteomes" id="UP000444960"/>
    </source>
</evidence>
<evidence type="ECO:0000256" key="4">
    <source>
        <dbReference type="ARBA" id="ARBA00022679"/>
    </source>
</evidence>
<comment type="catalytic activity">
    <reaction evidence="1">
        <text>ATP + protein L-histidine = ADP + protein N-phospho-L-histidine.</text>
        <dbReference type="EC" id="2.7.13.3"/>
    </reaction>
</comment>
<comment type="caution">
    <text evidence="11">The sequence shown here is derived from an EMBL/GenBank/DDBJ whole genome shotgun (WGS) entry which is preliminary data.</text>
</comment>
<dbReference type="Gene3D" id="1.20.5.1930">
    <property type="match status" value="1"/>
</dbReference>
<feature type="domain" description="Signal transduction histidine kinase subgroup 3 dimerisation and phosphoacceptor" evidence="10">
    <location>
        <begin position="189"/>
        <end position="253"/>
    </location>
</feature>
<dbReference type="GO" id="GO:0046983">
    <property type="term" value="F:protein dimerization activity"/>
    <property type="evidence" value="ECO:0007669"/>
    <property type="project" value="InterPro"/>
</dbReference>
<keyword evidence="7" id="KW-0067">ATP-binding</keyword>